<evidence type="ECO:0000259" key="2">
    <source>
        <dbReference type="Pfam" id="PF08484"/>
    </source>
</evidence>
<dbReference type="InterPro" id="IPR038576">
    <property type="entry name" value="Methyltransf_Zn-bd_dom_put_sf"/>
</dbReference>
<proteinExistence type="predicted"/>
<evidence type="ECO:0000259" key="1">
    <source>
        <dbReference type="Pfam" id="PF08421"/>
    </source>
</evidence>
<dbReference type="Pfam" id="PF13489">
    <property type="entry name" value="Methyltransf_23"/>
    <property type="match status" value="1"/>
</dbReference>
<comment type="caution">
    <text evidence="3">The sequence shown here is derived from an EMBL/GenBank/DDBJ whole genome shotgun (WGS) entry which is preliminary data.</text>
</comment>
<dbReference type="AlphaFoldDB" id="A0A7K0DGA8"/>
<dbReference type="Pfam" id="PF08484">
    <property type="entry name" value="Methyltransf_14"/>
    <property type="match status" value="1"/>
</dbReference>
<evidence type="ECO:0008006" key="5">
    <source>
        <dbReference type="Google" id="ProtNLM"/>
    </source>
</evidence>
<dbReference type="InterPro" id="IPR013691">
    <property type="entry name" value="MeTrfase_14"/>
</dbReference>
<accession>A0A7K0DGA8</accession>
<gene>
    <name evidence="3" type="ORF">NRB56_03980</name>
</gene>
<dbReference type="EMBL" id="WEGI01000001">
    <property type="protein sequence ID" value="MQY24845.1"/>
    <property type="molecule type" value="Genomic_DNA"/>
</dbReference>
<keyword evidence="4" id="KW-1185">Reference proteome</keyword>
<dbReference type="Gene3D" id="6.20.50.110">
    <property type="entry name" value="Methyltransferase, zinc-binding domain"/>
    <property type="match status" value="1"/>
</dbReference>
<dbReference type="OrthoDB" id="3637131at2"/>
<feature type="domain" description="C-methyltransferase" evidence="2">
    <location>
        <begin position="231"/>
        <end position="371"/>
    </location>
</feature>
<protein>
    <recommendedName>
        <fullName evidence="5">Transferase</fullName>
    </recommendedName>
</protein>
<name>A0A7K0DGA8_9NOCA</name>
<reference evidence="3 4" key="1">
    <citation type="submission" date="2019-10" db="EMBL/GenBank/DDBJ databases">
        <title>Nocardia macrotermitis sp. nov. and Nocardia aurantia sp. nov., isolated from the gut of fungus growing-termite Macrotermes natalensis.</title>
        <authorList>
            <person name="Benndorf R."/>
            <person name="Schwitalla J."/>
            <person name="Martin K."/>
            <person name="De Beer W."/>
            <person name="Kaster A.-K."/>
            <person name="Vollmers J."/>
            <person name="Poulsen M."/>
            <person name="Beemelmanns C."/>
        </authorList>
    </citation>
    <scope>NUCLEOTIDE SEQUENCE [LARGE SCALE GENOMIC DNA]</scope>
    <source>
        <strain evidence="3 4">RB56</strain>
    </source>
</reference>
<dbReference type="SUPFAM" id="SSF53335">
    <property type="entry name" value="S-adenosyl-L-methionine-dependent methyltransferases"/>
    <property type="match status" value="1"/>
</dbReference>
<sequence>MWPTGIAPPRRLRSGRVNLRHRGAARACRACAATSLDRVLDLGKMFAADHFPPLEVPVEADPAHALAMDLCRGCGLAQLADDDTVVAEPRGVEPQALRDQAAAAVAAVASADLLTGHTVREFGSPHGGTWIPLLTAHGYTETRTEPADLVIDSFGMMHAPDQRAAAATRAAALRPGGVLLLQFHTLPAILAQGQWNALRHGHFAYYSPTALTALLNAAGLYPMTAWEFDLYGGTVLVAARREPIEPDATVRRLLAADTTSLDPSTVRTLQTAADRQARDLRTWLENETAKGRRMFAYGAASRAVALFAHAGLRRDLLTAVADASPAKHGRRMPGTDIPIVTPAELVAAKPDRVLLTLPDLLPEVETALPALHDRWVVEVPRLS</sequence>
<dbReference type="Gene3D" id="3.40.50.150">
    <property type="entry name" value="Vaccinia Virus protein VP39"/>
    <property type="match status" value="1"/>
</dbReference>
<dbReference type="Proteomes" id="UP000431401">
    <property type="component" value="Unassembled WGS sequence"/>
</dbReference>
<feature type="domain" description="Methyltransferase putative zinc binding" evidence="1">
    <location>
        <begin position="28"/>
        <end position="81"/>
    </location>
</feature>
<organism evidence="3 4">
    <name type="scientific">Nocardia aurantia</name>
    <dbReference type="NCBI Taxonomy" id="2585199"/>
    <lineage>
        <taxon>Bacteria</taxon>
        <taxon>Bacillati</taxon>
        <taxon>Actinomycetota</taxon>
        <taxon>Actinomycetes</taxon>
        <taxon>Mycobacteriales</taxon>
        <taxon>Nocardiaceae</taxon>
        <taxon>Nocardia</taxon>
    </lineage>
</organism>
<evidence type="ECO:0000313" key="3">
    <source>
        <dbReference type="EMBL" id="MQY24845.1"/>
    </source>
</evidence>
<evidence type="ECO:0000313" key="4">
    <source>
        <dbReference type="Proteomes" id="UP000431401"/>
    </source>
</evidence>
<dbReference type="Pfam" id="PF08421">
    <property type="entry name" value="Methyltransf_13"/>
    <property type="match status" value="1"/>
</dbReference>
<dbReference type="Gene3D" id="3.40.50.720">
    <property type="entry name" value="NAD(P)-binding Rossmann-like Domain"/>
    <property type="match status" value="1"/>
</dbReference>
<dbReference type="InterPro" id="IPR013630">
    <property type="entry name" value="Methyltransf_Zn-bd_dom_put"/>
</dbReference>
<dbReference type="InterPro" id="IPR029063">
    <property type="entry name" value="SAM-dependent_MTases_sf"/>
</dbReference>